<dbReference type="Proteomes" id="UP000061839">
    <property type="component" value="Chromosome"/>
</dbReference>
<reference evidence="1 2" key="1">
    <citation type="journal article" date="2015" name="Genome Announc.">
        <title>Complete Genome Sequencing of Protease-Producing Novel Arthrobacter sp. Strain IHBB 11108 Using PacBio Single-Molecule Real-Time Sequencing Technology.</title>
        <authorList>
            <person name="Kiran S."/>
            <person name="Swarnkar M.K."/>
            <person name="Pal M."/>
            <person name="Thakur R."/>
            <person name="Tewari R."/>
            <person name="Singh A.K."/>
            <person name="Gulati A."/>
        </authorList>
    </citation>
    <scope>NUCLEOTIDE SEQUENCE [LARGE SCALE GENOMIC DNA]</scope>
    <source>
        <strain evidence="1 2">IHBB 11108</strain>
    </source>
</reference>
<dbReference type="PANTHER" id="PTHR38031:SF1">
    <property type="entry name" value="SULFUR CARRIER PROTEIN CYSO"/>
    <property type="match status" value="1"/>
</dbReference>
<proteinExistence type="predicted"/>
<keyword evidence="2" id="KW-1185">Reference proteome</keyword>
<dbReference type="AlphaFoldDB" id="A0A0D4C0U5"/>
<organism evidence="1 2">
    <name type="scientific">Psychromicrobium lacuslunae</name>
    <dbReference type="NCBI Taxonomy" id="1618207"/>
    <lineage>
        <taxon>Bacteria</taxon>
        <taxon>Bacillati</taxon>
        <taxon>Actinomycetota</taxon>
        <taxon>Actinomycetes</taxon>
        <taxon>Micrococcales</taxon>
        <taxon>Micrococcaceae</taxon>
        <taxon>Psychromicrobium</taxon>
    </lineage>
</organism>
<dbReference type="Gene3D" id="3.10.20.30">
    <property type="match status" value="1"/>
</dbReference>
<protein>
    <submittedName>
        <fullName evidence="1">Thiamine biosynthesis protein ThiS</fullName>
    </submittedName>
</protein>
<dbReference type="STRING" id="1618207.UM93_13890"/>
<dbReference type="Pfam" id="PF02597">
    <property type="entry name" value="ThiS"/>
    <property type="match status" value="1"/>
</dbReference>
<dbReference type="RefSeq" id="WP_045076131.1">
    <property type="nucleotide sequence ID" value="NZ_CP011005.1"/>
</dbReference>
<dbReference type="SUPFAM" id="SSF54285">
    <property type="entry name" value="MoaD/ThiS"/>
    <property type="match status" value="1"/>
</dbReference>
<dbReference type="InterPro" id="IPR012675">
    <property type="entry name" value="Beta-grasp_dom_sf"/>
</dbReference>
<dbReference type="EMBL" id="CP011005">
    <property type="protein sequence ID" value="AJT42307.1"/>
    <property type="molecule type" value="Genomic_DNA"/>
</dbReference>
<name>A0A0D4C0U5_9MICC</name>
<evidence type="ECO:0000313" key="1">
    <source>
        <dbReference type="EMBL" id="AJT42307.1"/>
    </source>
</evidence>
<dbReference type="PATRIC" id="fig|1618207.4.peg.2821"/>
<sequence>MPTVVIPSVLRQYTLEQAELRLPDRSAMTLASIFDQLAEDFPAFNRKVRDETGALRRFVNVYLDGEESRRLNGLESEVRAGAEVLIIQSVAGG</sequence>
<dbReference type="HOGENOM" id="CLU_114601_1_0_11"/>
<dbReference type="InterPro" id="IPR052045">
    <property type="entry name" value="Sulfur_Carrier/Prot_Modifier"/>
</dbReference>
<evidence type="ECO:0000313" key="2">
    <source>
        <dbReference type="Proteomes" id="UP000061839"/>
    </source>
</evidence>
<dbReference type="KEGG" id="ari:UM93_13890"/>
<dbReference type="InterPro" id="IPR016155">
    <property type="entry name" value="Mopterin_synth/thiamin_S_b"/>
</dbReference>
<dbReference type="OrthoDB" id="9156098at2"/>
<accession>A0A0D4C0U5</accession>
<dbReference type="InterPro" id="IPR003749">
    <property type="entry name" value="ThiS/MoaD-like"/>
</dbReference>
<gene>
    <name evidence="1" type="ORF">UM93_13890</name>
</gene>
<dbReference type="PANTHER" id="PTHR38031">
    <property type="entry name" value="SULFUR CARRIER PROTEIN SLR0821-RELATED"/>
    <property type="match status" value="1"/>
</dbReference>